<keyword evidence="7" id="KW-0833">Ubl conjugation pathway</keyword>
<dbReference type="EMBL" id="JAUJFL010000008">
    <property type="protein sequence ID" value="KAK2598349.1"/>
    <property type="molecule type" value="Genomic_DNA"/>
</dbReference>
<keyword evidence="8" id="KW-0862">Zinc</keyword>
<feature type="compositionally biased region" description="Acidic residues" evidence="10">
    <location>
        <begin position="60"/>
        <end position="72"/>
    </location>
</feature>
<dbReference type="AlphaFoldDB" id="A0AAD9VXH7"/>
<dbReference type="GO" id="GO:0061630">
    <property type="term" value="F:ubiquitin protein ligase activity"/>
    <property type="evidence" value="ECO:0007669"/>
    <property type="project" value="UniProtKB-EC"/>
</dbReference>
<reference evidence="12" key="1">
    <citation type="submission" date="2023-06" db="EMBL/GenBank/DDBJ databases">
        <authorList>
            <person name="Noh H."/>
        </authorList>
    </citation>
    <scope>NUCLEOTIDE SEQUENCE</scope>
    <source>
        <strain evidence="12">DUCC20226</strain>
    </source>
</reference>
<evidence type="ECO:0000256" key="9">
    <source>
        <dbReference type="SAM" id="Coils"/>
    </source>
</evidence>
<keyword evidence="9" id="KW-0175">Coiled coil</keyword>
<dbReference type="Gene3D" id="1.20.120.1750">
    <property type="match status" value="2"/>
</dbReference>
<dbReference type="GO" id="GO:0016567">
    <property type="term" value="P:protein ubiquitination"/>
    <property type="evidence" value="ECO:0007669"/>
    <property type="project" value="InterPro"/>
</dbReference>
<dbReference type="InterPro" id="IPR031127">
    <property type="entry name" value="E3_UB_ligase_RBR"/>
</dbReference>
<dbReference type="InterPro" id="IPR044066">
    <property type="entry name" value="TRIAD_supradom"/>
</dbReference>
<keyword evidence="3" id="KW-0808">Transferase</keyword>
<gene>
    <name evidence="12" type="ORF">N8I77_011769</name>
</gene>
<feature type="region of interest" description="Disordered" evidence="10">
    <location>
        <begin position="60"/>
        <end position="83"/>
    </location>
</feature>
<dbReference type="GO" id="GO:0008270">
    <property type="term" value="F:zinc ion binding"/>
    <property type="evidence" value="ECO:0007669"/>
    <property type="project" value="UniProtKB-KW"/>
</dbReference>
<evidence type="ECO:0000313" key="12">
    <source>
        <dbReference type="EMBL" id="KAK2598349.1"/>
    </source>
</evidence>
<evidence type="ECO:0000256" key="1">
    <source>
        <dbReference type="ARBA" id="ARBA00001798"/>
    </source>
</evidence>
<sequence>MDHVADDEDRVLAHRVDELRQQLQEAEAALDLHRRQVEVDRQIALDRAVALALQEEEGEQLGIWDQEDEGNDPADHVPEARENTDERTCTSCLDDFNYHDTYRTACGHDWCQTCVVNRFELAAKRTHLFPAECCHQPILPDNDTFIAPELWERYLEKKAEIDTPNPTFCSKLDCSKFVPLQSIKEGQAECTCGRVTCVDCMAEWHTGECVVDPAMEQILRMSEEEKWQRCFGCRNMVDRIDGCNEMNCSICGVKFCYACGKEWKTCPCPQFGPLLPEVTDDENDNGRQIGRPEWGPQPVEIVEPDEIVEADESVEPDGLAFPVRAENMPKKIVRLFSIMDICLDHLDLATRSLVIKILRQDVEEAMAEMKGKPGQIDYDSKTAIDVYLADLEAQTTFLSDKVMAQSIVQAVHHDESIIAAALAEEKQADSDRQAALQLHHQGRLPEPPHRPESDKNAKINDELRIKLEARYNLPPFDDDDDDIYSPDGPSLSLTLRPKKRIPETETQIQIFLGGQLVGKYLARKLEMETPNRTYCHQPNCSTFVPPQGIKNDIATCPNYQNKTYCICKATAHKGTDCPKDEAAQQLLALAKKQGWQQCFACNKIVELTKGCNHMICRCGAQFCYSCGAVWKARGQPGACKCQLFDEETLARQAEQEAARDPRFHQQSQARQRQIVQQRRSHIVRNHACQHLSWQKKRGTFRCGNCGDNMPDYILECTQCDLEACARCKRNRL</sequence>
<dbReference type="Pfam" id="PF01485">
    <property type="entry name" value="IBR"/>
    <property type="match status" value="3"/>
</dbReference>
<evidence type="ECO:0000256" key="8">
    <source>
        <dbReference type="ARBA" id="ARBA00022833"/>
    </source>
</evidence>
<organism evidence="12 13">
    <name type="scientific">Phomopsis amygdali</name>
    <name type="common">Fusicoccum amygdali</name>
    <dbReference type="NCBI Taxonomy" id="1214568"/>
    <lineage>
        <taxon>Eukaryota</taxon>
        <taxon>Fungi</taxon>
        <taxon>Dikarya</taxon>
        <taxon>Ascomycota</taxon>
        <taxon>Pezizomycotina</taxon>
        <taxon>Sordariomycetes</taxon>
        <taxon>Sordariomycetidae</taxon>
        <taxon>Diaporthales</taxon>
        <taxon>Diaporthaceae</taxon>
        <taxon>Diaporthe</taxon>
    </lineage>
</organism>
<keyword evidence="13" id="KW-1185">Reference proteome</keyword>
<evidence type="ECO:0000256" key="5">
    <source>
        <dbReference type="ARBA" id="ARBA00022737"/>
    </source>
</evidence>
<evidence type="ECO:0000256" key="6">
    <source>
        <dbReference type="ARBA" id="ARBA00022771"/>
    </source>
</evidence>
<dbReference type="InterPro" id="IPR002867">
    <property type="entry name" value="IBR_dom"/>
</dbReference>
<dbReference type="CDD" id="cd22584">
    <property type="entry name" value="Rcat_RBR_unk"/>
    <property type="match status" value="2"/>
</dbReference>
<dbReference type="PANTHER" id="PTHR11685">
    <property type="entry name" value="RBR FAMILY RING FINGER AND IBR DOMAIN-CONTAINING"/>
    <property type="match status" value="1"/>
</dbReference>
<dbReference type="SMART" id="SM00647">
    <property type="entry name" value="IBR"/>
    <property type="match status" value="3"/>
</dbReference>
<accession>A0AAD9VXH7</accession>
<comment type="catalytic activity">
    <reaction evidence="1">
        <text>[E2 ubiquitin-conjugating enzyme]-S-ubiquitinyl-L-cysteine + [acceptor protein]-L-lysine = [E2 ubiquitin-conjugating enzyme]-L-cysteine + [acceptor protein]-N(6)-ubiquitinyl-L-lysine.</text>
        <dbReference type="EC" id="2.3.2.31"/>
    </reaction>
</comment>
<keyword evidence="4" id="KW-0479">Metal-binding</keyword>
<protein>
    <recommendedName>
        <fullName evidence="2">RBR-type E3 ubiquitin transferase</fullName>
        <ecNumber evidence="2">2.3.2.31</ecNumber>
    </recommendedName>
</protein>
<comment type="caution">
    <text evidence="12">The sequence shown here is derived from an EMBL/GenBank/DDBJ whole genome shotgun (WGS) entry which is preliminary data.</text>
</comment>
<feature type="coiled-coil region" evidence="9">
    <location>
        <begin position="9"/>
        <end position="36"/>
    </location>
</feature>
<dbReference type="CDD" id="cd20335">
    <property type="entry name" value="BRcat_RBR"/>
    <property type="match status" value="1"/>
</dbReference>
<evidence type="ECO:0000256" key="10">
    <source>
        <dbReference type="SAM" id="MobiDB-lite"/>
    </source>
</evidence>
<feature type="compositionally biased region" description="Basic and acidic residues" evidence="10">
    <location>
        <begin position="73"/>
        <end position="83"/>
    </location>
</feature>
<dbReference type="EC" id="2.3.2.31" evidence="2"/>
<keyword evidence="6" id="KW-0863">Zinc-finger</keyword>
<dbReference type="Proteomes" id="UP001265746">
    <property type="component" value="Unassembled WGS sequence"/>
</dbReference>
<evidence type="ECO:0000313" key="13">
    <source>
        <dbReference type="Proteomes" id="UP001265746"/>
    </source>
</evidence>
<evidence type="ECO:0000256" key="4">
    <source>
        <dbReference type="ARBA" id="ARBA00022723"/>
    </source>
</evidence>
<proteinExistence type="predicted"/>
<evidence type="ECO:0000259" key="11">
    <source>
        <dbReference type="PROSITE" id="PS51873"/>
    </source>
</evidence>
<keyword evidence="5" id="KW-0677">Repeat</keyword>
<evidence type="ECO:0000256" key="3">
    <source>
        <dbReference type="ARBA" id="ARBA00022679"/>
    </source>
</evidence>
<dbReference type="SUPFAM" id="SSF57850">
    <property type="entry name" value="RING/U-box"/>
    <property type="match status" value="3"/>
</dbReference>
<evidence type="ECO:0000256" key="2">
    <source>
        <dbReference type="ARBA" id="ARBA00012251"/>
    </source>
</evidence>
<feature type="domain" description="RING-type" evidence="11">
    <location>
        <begin position="85"/>
        <end position="278"/>
    </location>
</feature>
<dbReference type="PROSITE" id="PS51873">
    <property type="entry name" value="TRIAD"/>
    <property type="match status" value="1"/>
</dbReference>
<name>A0AAD9VXH7_PHOAM</name>
<evidence type="ECO:0000256" key="7">
    <source>
        <dbReference type="ARBA" id="ARBA00022786"/>
    </source>
</evidence>